<reference evidence="2" key="1">
    <citation type="submission" date="2016-10" db="EMBL/GenBank/DDBJ databases">
        <authorList>
            <person name="Varghese N."/>
            <person name="Submissions S."/>
        </authorList>
    </citation>
    <scope>NUCLEOTIDE SEQUENCE [LARGE SCALE GENOMIC DNA]</scope>
    <source>
        <strain evidence="2">DSM 26348</strain>
    </source>
</reference>
<organism evidence="1 2">
    <name type="scientific">Planctomicrobium piriforme</name>
    <dbReference type="NCBI Taxonomy" id="1576369"/>
    <lineage>
        <taxon>Bacteria</taxon>
        <taxon>Pseudomonadati</taxon>
        <taxon>Planctomycetota</taxon>
        <taxon>Planctomycetia</taxon>
        <taxon>Planctomycetales</taxon>
        <taxon>Planctomycetaceae</taxon>
        <taxon>Planctomicrobium</taxon>
    </lineage>
</organism>
<name>A0A1I3FYE5_9PLAN</name>
<keyword evidence="2" id="KW-1185">Reference proteome</keyword>
<sequence>MEGFCRLKHRVPVAIGHADIFSLASVSCDIERLRRLKVAK</sequence>
<evidence type="ECO:0000313" key="2">
    <source>
        <dbReference type="Proteomes" id="UP000199518"/>
    </source>
</evidence>
<proteinExistence type="predicted"/>
<evidence type="ECO:0000313" key="1">
    <source>
        <dbReference type="EMBL" id="SFI15931.1"/>
    </source>
</evidence>
<dbReference type="Proteomes" id="UP000199518">
    <property type="component" value="Unassembled WGS sequence"/>
</dbReference>
<dbReference type="AlphaFoldDB" id="A0A1I3FYE5"/>
<dbReference type="STRING" id="1576369.SAMN05421753_10678"/>
<protein>
    <submittedName>
        <fullName evidence="1">Uncharacterized protein</fullName>
    </submittedName>
</protein>
<dbReference type="EMBL" id="FOQD01000006">
    <property type="protein sequence ID" value="SFI15931.1"/>
    <property type="molecule type" value="Genomic_DNA"/>
</dbReference>
<gene>
    <name evidence="1" type="ORF">SAMN05421753_10678</name>
</gene>
<accession>A0A1I3FYE5</accession>